<dbReference type="Gramene" id="TKV99849">
    <property type="protein sequence ID" value="TKV99849"/>
    <property type="gene ID" value="SEVIR_8G071150v2"/>
</dbReference>
<proteinExistence type="predicted"/>
<accession>A0A4U6TCN7</accession>
<keyword evidence="1" id="KW-0732">Signal</keyword>
<feature type="chain" id="PRO_5020656042" evidence="1">
    <location>
        <begin position="21"/>
        <end position="33"/>
    </location>
</feature>
<organism evidence="2 3">
    <name type="scientific">Setaria viridis</name>
    <name type="common">Green bristlegrass</name>
    <name type="synonym">Setaria italica subsp. viridis</name>
    <dbReference type="NCBI Taxonomy" id="4556"/>
    <lineage>
        <taxon>Eukaryota</taxon>
        <taxon>Viridiplantae</taxon>
        <taxon>Streptophyta</taxon>
        <taxon>Embryophyta</taxon>
        <taxon>Tracheophyta</taxon>
        <taxon>Spermatophyta</taxon>
        <taxon>Magnoliopsida</taxon>
        <taxon>Liliopsida</taxon>
        <taxon>Poales</taxon>
        <taxon>Poaceae</taxon>
        <taxon>PACMAD clade</taxon>
        <taxon>Panicoideae</taxon>
        <taxon>Panicodae</taxon>
        <taxon>Paniceae</taxon>
        <taxon>Cenchrinae</taxon>
        <taxon>Setaria</taxon>
    </lineage>
</organism>
<name>A0A4U6TCN7_SETVI</name>
<evidence type="ECO:0000256" key="1">
    <source>
        <dbReference type="SAM" id="SignalP"/>
    </source>
</evidence>
<gene>
    <name evidence="2" type="ORF">SEVIR_8G071150v2</name>
</gene>
<dbReference type="Proteomes" id="UP000298652">
    <property type="component" value="Chromosome 8"/>
</dbReference>
<feature type="signal peptide" evidence="1">
    <location>
        <begin position="1"/>
        <end position="20"/>
    </location>
</feature>
<dbReference type="AlphaFoldDB" id="A0A4U6TCN7"/>
<dbReference type="EMBL" id="CM016559">
    <property type="protein sequence ID" value="TKV99849.1"/>
    <property type="molecule type" value="Genomic_DNA"/>
</dbReference>
<protein>
    <submittedName>
        <fullName evidence="2">Uncharacterized protein</fullName>
    </submittedName>
</protein>
<evidence type="ECO:0000313" key="3">
    <source>
        <dbReference type="Proteomes" id="UP000298652"/>
    </source>
</evidence>
<reference evidence="2" key="1">
    <citation type="submission" date="2019-03" db="EMBL/GenBank/DDBJ databases">
        <title>WGS assembly of Setaria viridis.</title>
        <authorList>
            <person name="Huang P."/>
            <person name="Jenkins J."/>
            <person name="Grimwood J."/>
            <person name="Barry K."/>
            <person name="Healey A."/>
            <person name="Mamidi S."/>
            <person name="Sreedasyam A."/>
            <person name="Shu S."/>
            <person name="Feldman M."/>
            <person name="Wu J."/>
            <person name="Yu Y."/>
            <person name="Chen C."/>
            <person name="Johnson J."/>
            <person name="Rokhsar D."/>
            <person name="Baxter I."/>
            <person name="Schmutz J."/>
            <person name="Brutnell T."/>
            <person name="Kellogg E."/>
        </authorList>
    </citation>
    <scope>NUCLEOTIDE SEQUENCE [LARGE SCALE GENOMIC DNA]</scope>
</reference>
<evidence type="ECO:0000313" key="2">
    <source>
        <dbReference type="EMBL" id="TKV99849.1"/>
    </source>
</evidence>
<sequence>MLLLMRRWCMVLLLCVRLDGWHRRSSSVHIHGG</sequence>
<keyword evidence="3" id="KW-1185">Reference proteome</keyword>